<dbReference type="Proteomes" id="UP000315783">
    <property type="component" value="Unassembled WGS sequence"/>
</dbReference>
<keyword evidence="2" id="KW-1185">Reference proteome</keyword>
<evidence type="ECO:0000313" key="2">
    <source>
        <dbReference type="Proteomes" id="UP000315783"/>
    </source>
</evidence>
<sequence length="133" mass="15147">MKSIREFRDASMIGVAVETLSMKQRSASATRDSPAGTVKHDTVLVWLPQSRLSALLRTATDKLGSMFEHYGPRTKNIIARASRIWMKSHPRFQQTNLMTTESRSAVLTSWRCSVIVMYRNANRRCERGFQLIG</sequence>
<dbReference type="AlphaFoldDB" id="A0A545V6T7"/>
<gene>
    <name evidence="1" type="ORF">IF1G_03157</name>
</gene>
<protein>
    <submittedName>
        <fullName evidence="1">Uncharacterized protein</fullName>
    </submittedName>
</protein>
<proteinExistence type="predicted"/>
<dbReference type="EMBL" id="SPUK01000004">
    <property type="protein sequence ID" value="TQV97414.1"/>
    <property type="molecule type" value="Genomic_DNA"/>
</dbReference>
<organism evidence="1 2">
    <name type="scientific">Cordyceps javanica</name>
    <dbReference type="NCBI Taxonomy" id="43265"/>
    <lineage>
        <taxon>Eukaryota</taxon>
        <taxon>Fungi</taxon>
        <taxon>Dikarya</taxon>
        <taxon>Ascomycota</taxon>
        <taxon>Pezizomycotina</taxon>
        <taxon>Sordariomycetes</taxon>
        <taxon>Hypocreomycetidae</taxon>
        <taxon>Hypocreales</taxon>
        <taxon>Cordycipitaceae</taxon>
        <taxon>Cordyceps</taxon>
    </lineage>
</organism>
<comment type="caution">
    <text evidence="1">The sequence shown here is derived from an EMBL/GenBank/DDBJ whole genome shotgun (WGS) entry which is preliminary data.</text>
</comment>
<name>A0A545V6T7_9HYPO</name>
<evidence type="ECO:0000313" key="1">
    <source>
        <dbReference type="EMBL" id="TQV97414.1"/>
    </source>
</evidence>
<accession>A0A545V6T7</accession>
<reference evidence="1 2" key="1">
    <citation type="journal article" date="2019" name="Appl. Microbiol. Biotechnol.">
        <title>Genome sequence of Isaria javanica and comparative genome analysis insights into family S53 peptidase evolution in fungal entomopathogens.</title>
        <authorList>
            <person name="Lin R."/>
            <person name="Zhang X."/>
            <person name="Xin B."/>
            <person name="Zou M."/>
            <person name="Gao Y."/>
            <person name="Qin F."/>
            <person name="Hu Q."/>
            <person name="Xie B."/>
            <person name="Cheng X."/>
        </authorList>
    </citation>
    <scope>NUCLEOTIDE SEQUENCE [LARGE SCALE GENOMIC DNA]</scope>
    <source>
        <strain evidence="1 2">IJ1G</strain>
    </source>
</reference>